<reference evidence="2" key="2">
    <citation type="journal article" date="2021" name="PeerJ">
        <title>Extensive microbial diversity within the chicken gut microbiome revealed by metagenomics and culture.</title>
        <authorList>
            <person name="Gilroy R."/>
            <person name="Ravi A."/>
            <person name="Getino M."/>
            <person name="Pursley I."/>
            <person name="Horton D.L."/>
            <person name="Alikhan N.F."/>
            <person name="Baker D."/>
            <person name="Gharbi K."/>
            <person name="Hall N."/>
            <person name="Watson M."/>
            <person name="Adriaenssens E.M."/>
            <person name="Foster-Nyarko E."/>
            <person name="Jarju S."/>
            <person name="Secka A."/>
            <person name="Antonio M."/>
            <person name="Oren A."/>
            <person name="Chaudhuri R.R."/>
            <person name="La Ragione R."/>
            <person name="Hildebrand F."/>
            <person name="Pallen M.J."/>
        </authorList>
    </citation>
    <scope>NUCLEOTIDE SEQUENCE</scope>
    <source>
        <strain evidence="2">CHK33-4379</strain>
    </source>
</reference>
<feature type="transmembrane region" description="Helical" evidence="1">
    <location>
        <begin position="117"/>
        <end position="137"/>
    </location>
</feature>
<proteinExistence type="predicted"/>
<accession>A0A9D1KK94</accession>
<feature type="transmembrane region" description="Helical" evidence="1">
    <location>
        <begin position="20"/>
        <end position="40"/>
    </location>
</feature>
<feature type="transmembrane region" description="Helical" evidence="1">
    <location>
        <begin position="87"/>
        <end position="105"/>
    </location>
</feature>
<feature type="transmembrane region" description="Helical" evidence="1">
    <location>
        <begin position="168"/>
        <end position="187"/>
    </location>
</feature>
<reference evidence="2" key="1">
    <citation type="submission" date="2020-10" db="EMBL/GenBank/DDBJ databases">
        <authorList>
            <person name="Gilroy R."/>
        </authorList>
    </citation>
    <scope>NUCLEOTIDE SEQUENCE</scope>
    <source>
        <strain evidence="2">CHK33-4379</strain>
    </source>
</reference>
<evidence type="ECO:0000256" key="1">
    <source>
        <dbReference type="SAM" id="Phobius"/>
    </source>
</evidence>
<evidence type="ECO:0000313" key="2">
    <source>
        <dbReference type="EMBL" id="HIT59000.1"/>
    </source>
</evidence>
<name>A0A9D1KK94_9FIRM</name>
<feature type="transmembrane region" description="Helical" evidence="1">
    <location>
        <begin position="194"/>
        <end position="216"/>
    </location>
</feature>
<comment type="caution">
    <text evidence="2">The sequence shown here is derived from an EMBL/GenBank/DDBJ whole genome shotgun (WGS) entry which is preliminary data.</text>
</comment>
<feature type="transmembrane region" description="Helical" evidence="1">
    <location>
        <begin position="60"/>
        <end position="80"/>
    </location>
</feature>
<feature type="transmembrane region" description="Helical" evidence="1">
    <location>
        <begin position="144"/>
        <end position="162"/>
    </location>
</feature>
<organism evidence="2 3">
    <name type="scientific">Candidatus Faeciplasma pullistercoris</name>
    <dbReference type="NCBI Taxonomy" id="2840800"/>
    <lineage>
        <taxon>Bacteria</taxon>
        <taxon>Bacillati</taxon>
        <taxon>Bacillota</taxon>
        <taxon>Clostridia</taxon>
        <taxon>Eubacteriales</taxon>
        <taxon>Oscillospiraceae</taxon>
        <taxon>Oscillospiraceae incertae sedis</taxon>
        <taxon>Candidatus Faeciplasma</taxon>
    </lineage>
</organism>
<protein>
    <submittedName>
        <fullName evidence="2">Uncharacterized protein</fullName>
    </submittedName>
</protein>
<keyword evidence="1" id="KW-0472">Membrane</keyword>
<evidence type="ECO:0000313" key="3">
    <source>
        <dbReference type="Proteomes" id="UP000824136"/>
    </source>
</evidence>
<dbReference type="Proteomes" id="UP000824136">
    <property type="component" value="Unassembled WGS sequence"/>
</dbReference>
<keyword evidence="1" id="KW-0812">Transmembrane</keyword>
<keyword evidence="1" id="KW-1133">Transmembrane helix</keyword>
<dbReference type="EMBL" id="DVLL01000018">
    <property type="protein sequence ID" value="HIT59000.1"/>
    <property type="molecule type" value="Genomic_DNA"/>
</dbReference>
<dbReference type="AlphaFoldDB" id="A0A9D1KK94"/>
<sequence length="217" mass="24210">MSFLSKIRSTKARMPLGKMALNTAAVLLLGIALGVFSKYLDYRQASLPQFLMLIDEALDLHNFLGRFPFWVAAALCISVYSNSSVRAAVNVFAFFAGMVSSYYVYSKYVAGFFPKSYAMIWVAFTIISPLLAFICWYSKGSTKVSIVLSSMIFAVMFNMTFAYGWLYFGVYSVLELITFVFSVIILWRAAIKETVLMIALGTAIALILKAVMPFHLG</sequence>
<gene>
    <name evidence="2" type="ORF">IAC39_04760</name>
</gene>